<gene>
    <name evidence="1" type="ORF">F8388_012700</name>
</gene>
<dbReference type="Proteomes" id="UP000525078">
    <property type="component" value="Unassembled WGS sequence"/>
</dbReference>
<dbReference type="PANTHER" id="PTHR31286">
    <property type="entry name" value="GLYCINE-RICH CELL WALL STRUCTURAL PROTEIN 1.8-LIKE"/>
    <property type="match status" value="1"/>
</dbReference>
<evidence type="ECO:0000313" key="2">
    <source>
        <dbReference type="Proteomes" id="UP000525078"/>
    </source>
</evidence>
<comment type="caution">
    <text evidence="1">The sequence shown here is derived from an EMBL/GenBank/DDBJ whole genome shotgun (WGS) entry which is preliminary data.</text>
</comment>
<reference evidence="1 2" key="1">
    <citation type="journal article" date="2020" name="bioRxiv">
        <title>Sequence and annotation of 42 cannabis genomes reveals extensive copy number variation in cannabinoid synthesis and pathogen resistance genes.</title>
        <authorList>
            <person name="Mckernan K.J."/>
            <person name="Helbert Y."/>
            <person name="Kane L.T."/>
            <person name="Ebling H."/>
            <person name="Zhang L."/>
            <person name="Liu B."/>
            <person name="Eaton Z."/>
            <person name="Mclaughlin S."/>
            <person name="Kingan S."/>
            <person name="Baybayan P."/>
            <person name="Concepcion G."/>
            <person name="Jordan M."/>
            <person name="Riva A."/>
            <person name="Barbazuk W."/>
            <person name="Harkins T."/>
        </authorList>
    </citation>
    <scope>NUCLEOTIDE SEQUENCE [LARGE SCALE GENOMIC DNA]</scope>
    <source>
        <strain evidence="2">cv. Jamaican Lion 4</strain>
        <tissue evidence="1">Leaf</tissue>
    </source>
</reference>
<name>A0A7J6HAH1_CANSA</name>
<organism evidence="1 2">
    <name type="scientific">Cannabis sativa</name>
    <name type="common">Hemp</name>
    <name type="synonym">Marijuana</name>
    <dbReference type="NCBI Taxonomy" id="3483"/>
    <lineage>
        <taxon>Eukaryota</taxon>
        <taxon>Viridiplantae</taxon>
        <taxon>Streptophyta</taxon>
        <taxon>Embryophyta</taxon>
        <taxon>Tracheophyta</taxon>
        <taxon>Spermatophyta</taxon>
        <taxon>Magnoliopsida</taxon>
        <taxon>eudicotyledons</taxon>
        <taxon>Gunneridae</taxon>
        <taxon>Pentapetalae</taxon>
        <taxon>rosids</taxon>
        <taxon>fabids</taxon>
        <taxon>Rosales</taxon>
        <taxon>Cannabaceae</taxon>
        <taxon>Cannabis</taxon>
    </lineage>
</organism>
<evidence type="ECO:0000313" key="1">
    <source>
        <dbReference type="EMBL" id="KAF4392244.1"/>
    </source>
</evidence>
<evidence type="ECO:0008006" key="3">
    <source>
        <dbReference type="Google" id="ProtNLM"/>
    </source>
</evidence>
<proteinExistence type="predicted"/>
<sequence>MAKKKKTVRKPFIQDTEPIDKEIATGESSRFDGLSLMAEISEIGKLGHEVAIQEFASGSEIPIEERLTGSWAQNVEDEELVINQGTFEASAKSHWSALVKVHTSYRGLKLTSRIQFARILVEMDITDSPPKSIQYLNEFGQLVEQAVDYEWLHVKCKNCRGFGHNSANCRKGDAEVKRKEGEGGKKSVEQGLPQWEKQQVQIEKPMQDVQIIN</sequence>
<protein>
    <recommendedName>
        <fullName evidence="3">DUF4283 domain-containing protein</fullName>
    </recommendedName>
</protein>
<dbReference type="AlphaFoldDB" id="A0A7J6HAH1"/>
<dbReference type="PANTHER" id="PTHR31286:SF180">
    <property type="entry name" value="OS10G0362600 PROTEIN"/>
    <property type="match status" value="1"/>
</dbReference>
<dbReference type="EMBL" id="JAATIP010000019">
    <property type="protein sequence ID" value="KAF4392244.1"/>
    <property type="molecule type" value="Genomic_DNA"/>
</dbReference>
<accession>A0A7J6HAH1</accession>
<dbReference type="InterPro" id="IPR040256">
    <property type="entry name" value="At4g02000-like"/>
</dbReference>